<dbReference type="OMA" id="DALICRI"/>
<reference evidence="1 2" key="1">
    <citation type="journal article" date="2014" name="Science">
        <title>Plant genetics. Early allopolyploid evolution in the post-Neolithic Brassica napus oilseed genome.</title>
        <authorList>
            <person name="Chalhoub B."/>
            <person name="Denoeud F."/>
            <person name="Liu S."/>
            <person name="Parkin I.A."/>
            <person name="Tang H."/>
            <person name="Wang X."/>
            <person name="Chiquet J."/>
            <person name="Belcram H."/>
            <person name="Tong C."/>
            <person name="Samans B."/>
            <person name="Correa M."/>
            <person name="Da Silva C."/>
            <person name="Just J."/>
            <person name="Falentin C."/>
            <person name="Koh C.S."/>
            <person name="Le Clainche I."/>
            <person name="Bernard M."/>
            <person name="Bento P."/>
            <person name="Noel B."/>
            <person name="Labadie K."/>
            <person name="Alberti A."/>
            <person name="Charles M."/>
            <person name="Arnaud D."/>
            <person name="Guo H."/>
            <person name="Daviaud C."/>
            <person name="Alamery S."/>
            <person name="Jabbari K."/>
            <person name="Zhao M."/>
            <person name="Edger P.P."/>
            <person name="Chelaifa H."/>
            <person name="Tack D."/>
            <person name="Lassalle G."/>
            <person name="Mestiri I."/>
            <person name="Schnel N."/>
            <person name="Le Paslier M.C."/>
            <person name="Fan G."/>
            <person name="Renault V."/>
            <person name="Bayer P.E."/>
            <person name="Golicz A.A."/>
            <person name="Manoli S."/>
            <person name="Lee T.H."/>
            <person name="Thi V.H."/>
            <person name="Chalabi S."/>
            <person name="Hu Q."/>
            <person name="Fan C."/>
            <person name="Tollenaere R."/>
            <person name="Lu Y."/>
            <person name="Battail C."/>
            <person name="Shen J."/>
            <person name="Sidebottom C.H."/>
            <person name="Wang X."/>
            <person name="Canaguier A."/>
            <person name="Chauveau A."/>
            <person name="Berard A."/>
            <person name="Deniot G."/>
            <person name="Guan M."/>
            <person name="Liu Z."/>
            <person name="Sun F."/>
            <person name="Lim Y.P."/>
            <person name="Lyons E."/>
            <person name="Town C.D."/>
            <person name="Bancroft I."/>
            <person name="Wang X."/>
            <person name="Meng J."/>
            <person name="Ma J."/>
            <person name="Pires J.C."/>
            <person name="King G.J."/>
            <person name="Brunel D."/>
            <person name="Delourme R."/>
            <person name="Renard M."/>
            <person name="Aury J.M."/>
            <person name="Adams K.L."/>
            <person name="Batley J."/>
            <person name="Snowdon R.J."/>
            <person name="Tost J."/>
            <person name="Edwards D."/>
            <person name="Zhou Y."/>
            <person name="Hua W."/>
            <person name="Sharpe A.G."/>
            <person name="Paterson A.H."/>
            <person name="Guan C."/>
            <person name="Wincker P."/>
        </authorList>
    </citation>
    <scope>NUCLEOTIDE SEQUENCE [LARGE SCALE GENOMIC DNA]</scope>
    <source>
        <strain evidence="2">cv. Darmor-bzh</strain>
    </source>
</reference>
<accession>A0A078HZN3</accession>
<dbReference type="Gramene" id="CDY43347">
    <property type="protein sequence ID" value="CDY43347"/>
    <property type="gene ID" value="GSBRNA2T00076403001"/>
</dbReference>
<name>A0A078HZN3_BRANA</name>
<dbReference type="EMBL" id="LK032553">
    <property type="protein sequence ID" value="CDY43347.1"/>
    <property type="molecule type" value="Genomic_DNA"/>
</dbReference>
<dbReference type="PaxDb" id="3708-A0A078HZN3"/>
<dbReference type="AlphaFoldDB" id="A0A078HZN3"/>
<dbReference type="Proteomes" id="UP000028999">
    <property type="component" value="Unassembled WGS sequence"/>
</dbReference>
<proteinExistence type="predicted"/>
<keyword evidence="2" id="KW-1185">Reference proteome</keyword>
<gene>
    <name evidence="1" type="primary">BnaC04g25090D</name>
    <name evidence="1" type="ORF">GSBRNA2T00076403001</name>
</gene>
<protein>
    <submittedName>
        <fullName evidence="1">BnaC04g25090D protein</fullName>
    </submittedName>
</protein>
<evidence type="ECO:0000313" key="1">
    <source>
        <dbReference type="EMBL" id="CDY43347.1"/>
    </source>
</evidence>
<evidence type="ECO:0000313" key="2">
    <source>
        <dbReference type="Proteomes" id="UP000028999"/>
    </source>
</evidence>
<sequence>MCLLCNSTSESRDHLYFDCPFSWGIWSLLGLNRGSPKGHLTILCWQACLYWVWSERNARLHRDVFRSSDALICKIDRQIRDKILSFRKTNPTVSSVMMQQWLP</sequence>
<organism evidence="1 2">
    <name type="scientific">Brassica napus</name>
    <name type="common">Rape</name>
    <dbReference type="NCBI Taxonomy" id="3708"/>
    <lineage>
        <taxon>Eukaryota</taxon>
        <taxon>Viridiplantae</taxon>
        <taxon>Streptophyta</taxon>
        <taxon>Embryophyta</taxon>
        <taxon>Tracheophyta</taxon>
        <taxon>Spermatophyta</taxon>
        <taxon>Magnoliopsida</taxon>
        <taxon>eudicotyledons</taxon>
        <taxon>Gunneridae</taxon>
        <taxon>Pentapetalae</taxon>
        <taxon>rosids</taxon>
        <taxon>malvids</taxon>
        <taxon>Brassicales</taxon>
        <taxon>Brassicaceae</taxon>
        <taxon>Brassiceae</taxon>
        <taxon>Brassica</taxon>
    </lineage>
</organism>